<dbReference type="InterPro" id="IPR013149">
    <property type="entry name" value="ADH-like_C"/>
</dbReference>
<dbReference type="InterPro" id="IPR036291">
    <property type="entry name" value="NAD(P)-bd_dom_sf"/>
</dbReference>
<dbReference type="SMART" id="SM00829">
    <property type="entry name" value="PKS_ER"/>
    <property type="match status" value="1"/>
</dbReference>
<dbReference type="InterPro" id="IPR013154">
    <property type="entry name" value="ADH-like_N"/>
</dbReference>
<dbReference type="EMBL" id="UINC01042179">
    <property type="protein sequence ID" value="SVB44456.1"/>
    <property type="molecule type" value="Genomic_DNA"/>
</dbReference>
<dbReference type="CDD" id="cd08241">
    <property type="entry name" value="QOR1"/>
    <property type="match status" value="1"/>
</dbReference>
<dbReference type="SUPFAM" id="SSF50129">
    <property type="entry name" value="GroES-like"/>
    <property type="match status" value="1"/>
</dbReference>
<dbReference type="Gene3D" id="3.40.50.720">
    <property type="entry name" value="NAD(P)-binding Rossmann-like Domain"/>
    <property type="match status" value="1"/>
</dbReference>
<dbReference type="SUPFAM" id="SSF51735">
    <property type="entry name" value="NAD(P)-binding Rossmann-fold domains"/>
    <property type="match status" value="1"/>
</dbReference>
<dbReference type="GO" id="GO:0016491">
    <property type="term" value="F:oxidoreductase activity"/>
    <property type="evidence" value="ECO:0007669"/>
    <property type="project" value="InterPro"/>
</dbReference>
<dbReference type="InterPro" id="IPR051397">
    <property type="entry name" value="Zn-ADH-like_protein"/>
</dbReference>
<name>A0A382E133_9ZZZZ</name>
<gene>
    <name evidence="2" type="ORF">METZ01_LOCUS197310</name>
</gene>
<dbReference type="Pfam" id="PF08240">
    <property type="entry name" value="ADH_N"/>
    <property type="match status" value="1"/>
</dbReference>
<dbReference type="PANTHER" id="PTHR43677">
    <property type="entry name" value="SHORT-CHAIN DEHYDROGENASE/REDUCTASE"/>
    <property type="match status" value="1"/>
</dbReference>
<proteinExistence type="predicted"/>
<dbReference type="AlphaFoldDB" id="A0A382E133"/>
<reference evidence="2" key="1">
    <citation type="submission" date="2018-05" db="EMBL/GenBank/DDBJ databases">
        <authorList>
            <person name="Lanie J.A."/>
            <person name="Ng W.-L."/>
            <person name="Kazmierczak K.M."/>
            <person name="Andrzejewski T.M."/>
            <person name="Davidsen T.M."/>
            <person name="Wayne K.J."/>
            <person name="Tettelin H."/>
            <person name="Glass J.I."/>
            <person name="Rusch D."/>
            <person name="Podicherti R."/>
            <person name="Tsui H.-C.T."/>
            <person name="Winkler M.E."/>
        </authorList>
    </citation>
    <scope>NUCLEOTIDE SEQUENCE</scope>
</reference>
<accession>A0A382E133</accession>
<feature type="domain" description="Enoyl reductase (ER)" evidence="1">
    <location>
        <begin position="14"/>
        <end position="321"/>
    </location>
</feature>
<dbReference type="Gene3D" id="3.90.180.10">
    <property type="entry name" value="Medium-chain alcohol dehydrogenases, catalytic domain"/>
    <property type="match status" value="1"/>
</dbReference>
<sequence length="326" mass="34643">MKAWQIHELGEPKESLKLQEMENPEPMAGQLLVEVDAVGLAFPDVLQCRGEYQVKPPLPFTPGGETAGRVIAVGEGVEDFSVGQKIISLGGGLSEQALVHAHMSFVVPDSVDQVKAAALPMNYGTTWFALHGRALIQSGETLLVTGASGGTGSAAIQLGLAAGARVIAVAGGQEKVNACIELGADVVIDHKEEEDLVEKVREVTNSQGVDVAYDPVGGDMFQKVRRCMAWDGRLLVIGFVAGIPEVATNHVLLKNYSVVGVHWGASLGRDPSSFKRQMASVVELSEEGKVDPLLHPTYAFDSSNQALQDIADRKVVGKVVVDLNKT</sequence>
<evidence type="ECO:0000313" key="2">
    <source>
        <dbReference type="EMBL" id="SVB44456.1"/>
    </source>
</evidence>
<dbReference type="InterPro" id="IPR020843">
    <property type="entry name" value="ER"/>
</dbReference>
<organism evidence="2">
    <name type="scientific">marine metagenome</name>
    <dbReference type="NCBI Taxonomy" id="408172"/>
    <lineage>
        <taxon>unclassified sequences</taxon>
        <taxon>metagenomes</taxon>
        <taxon>ecological metagenomes</taxon>
    </lineage>
</organism>
<dbReference type="Pfam" id="PF00107">
    <property type="entry name" value="ADH_zinc_N"/>
    <property type="match status" value="1"/>
</dbReference>
<dbReference type="InterPro" id="IPR011032">
    <property type="entry name" value="GroES-like_sf"/>
</dbReference>
<evidence type="ECO:0000259" key="1">
    <source>
        <dbReference type="SMART" id="SM00829"/>
    </source>
</evidence>
<dbReference type="PANTHER" id="PTHR43677:SF4">
    <property type="entry name" value="QUINONE OXIDOREDUCTASE-LIKE PROTEIN 2"/>
    <property type="match status" value="1"/>
</dbReference>
<protein>
    <recommendedName>
        <fullName evidence="1">Enoyl reductase (ER) domain-containing protein</fullName>
    </recommendedName>
</protein>